<sequence length="329" mass="35817">MHRHGIGRRSVLAAGAAAAFLRARPAPAADQPALRLLTNWYAQAEHGGFYQARAAGLYARAGVPVSIKMGGPQVNNMQLLLGGQADIMIGSMELALLAAAKNLPVVAIGTSFQKSVTGFMVHKDITAIEQLKGHPILINTEGRSTFWPWLCARYGFSDGQAGVYTYNIQPFVMNPRLAIQTFVTSEPFAATQKDIPFNYLLLSDLGYHTYGNVLLATKDIVARRGDDVTAFLRASAQGWKDYLYADPAAGDREIVLDNPAMSAAQLDYSRAALRRIGALGEKGGVIGTMNDARWAELHDFVVRDNHALDTPTWRAAYTTEFVSKLDMTV</sequence>
<dbReference type="Pfam" id="PF09084">
    <property type="entry name" value="NMT1"/>
    <property type="match status" value="1"/>
</dbReference>
<organism evidence="1 2">
    <name type="scientific">Komagataeibacter rhaeticus</name>
    <dbReference type="NCBI Taxonomy" id="215221"/>
    <lineage>
        <taxon>Bacteria</taxon>
        <taxon>Pseudomonadati</taxon>
        <taxon>Pseudomonadota</taxon>
        <taxon>Alphaproteobacteria</taxon>
        <taxon>Acetobacterales</taxon>
        <taxon>Acetobacteraceae</taxon>
        <taxon>Komagataeibacter</taxon>
    </lineage>
</organism>
<dbReference type="Proteomes" id="UP000502533">
    <property type="component" value="Chromosome"/>
</dbReference>
<dbReference type="InterPro" id="IPR027939">
    <property type="entry name" value="NMT1/THI5"/>
</dbReference>
<evidence type="ECO:0000313" key="1">
    <source>
        <dbReference type="EMBL" id="QIP35403.1"/>
    </source>
</evidence>
<dbReference type="PANTHER" id="PTHR31528">
    <property type="entry name" value="4-AMINO-5-HYDROXYMETHYL-2-METHYLPYRIMIDINE PHOSPHATE SYNTHASE THI11-RELATED"/>
    <property type="match status" value="1"/>
</dbReference>
<dbReference type="EMBL" id="CP050139">
    <property type="protein sequence ID" value="QIP35403.1"/>
    <property type="molecule type" value="Genomic_DNA"/>
</dbReference>
<gene>
    <name evidence="1" type="ORF">GWK63_07940</name>
</gene>
<evidence type="ECO:0000313" key="2">
    <source>
        <dbReference type="Proteomes" id="UP000502533"/>
    </source>
</evidence>
<dbReference type="RefSeq" id="WP_039999098.1">
    <property type="nucleotide sequence ID" value="NZ_CALMTF010000100.1"/>
</dbReference>
<dbReference type="KEGG" id="kre:GWK63_07940"/>
<dbReference type="InterPro" id="IPR015168">
    <property type="entry name" value="SsuA/THI5"/>
</dbReference>
<name>A0A181CAM7_9PROT</name>
<dbReference type="AlphaFoldDB" id="A0A181CAM7"/>
<accession>A0A181CAM7</accession>
<dbReference type="SUPFAM" id="SSF53850">
    <property type="entry name" value="Periplasmic binding protein-like II"/>
    <property type="match status" value="1"/>
</dbReference>
<dbReference type="GeneID" id="85022081"/>
<proteinExistence type="predicted"/>
<reference evidence="1 2" key="1">
    <citation type="submission" date="2020-03" db="EMBL/GenBank/DDBJ databases">
        <title>Isolation of cellulose-producing strains, genome characterization and application of the synthesized cellulose films as an economical and sustainable material for piezoelectric sensor construction.</title>
        <authorList>
            <person name="Mangayil R.K."/>
        </authorList>
    </citation>
    <scope>NUCLEOTIDE SEQUENCE [LARGE SCALE GENOMIC DNA]</scope>
    <source>
        <strain evidence="1 2">ENS 9a1a</strain>
    </source>
</reference>
<keyword evidence="2" id="KW-1185">Reference proteome</keyword>
<dbReference type="GO" id="GO:0009228">
    <property type="term" value="P:thiamine biosynthetic process"/>
    <property type="evidence" value="ECO:0007669"/>
    <property type="project" value="InterPro"/>
</dbReference>
<protein>
    <submittedName>
        <fullName evidence="1">ABC transporter substrate-binding protein</fullName>
    </submittedName>
</protein>
<dbReference type="Gene3D" id="3.40.190.10">
    <property type="entry name" value="Periplasmic binding protein-like II"/>
    <property type="match status" value="2"/>
</dbReference>
<dbReference type="PANTHER" id="PTHR31528:SF3">
    <property type="entry name" value="THIAMINE BIOSYNTHESIS PROTEIN HI_0357-RELATED"/>
    <property type="match status" value="1"/>
</dbReference>